<organism evidence="1 2">
    <name type="scientific">Opisthorchis viverrini</name>
    <name type="common">Southeast Asian liver fluke</name>
    <dbReference type="NCBI Taxonomy" id="6198"/>
    <lineage>
        <taxon>Eukaryota</taxon>
        <taxon>Metazoa</taxon>
        <taxon>Spiralia</taxon>
        <taxon>Lophotrochozoa</taxon>
        <taxon>Platyhelminthes</taxon>
        <taxon>Trematoda</taxon>
        <taxon>Digenea</taxon>
        <taxon>Opisthorchiida</taxon>
        <taxon>Opisthorchiata</taxon>
        <taxon>Opisthorchiidae</taxon>
        <taxon>Opisthorchis</taxon>
    </lineage>
</organism>
<evidence type="ECO:0000313" key="2">
    <source>
        <dbReference type="Proteomes" id="UP000054324"/>
    </source>
</evidence>
<reference evidence="1 2" key="1">
    <citation type="submission" date="2013-11" db="EMBL/GenBank/DDBJ databases">
        <title>Opisthorchis viverrini - life in the bile duct.</title>
        <authorList>
            <person name="Young N.D."/>
            <person name="Nagarajan N."/>
            <person name="Lin S.J."/>
            <person name="Korhonen P.K."/>
            <person name="Jex A.R."/>
            <person name="Hall R.S."/>
            <person name="Safavi-Hemami H."/>
            <person name="Kaewkong W."/>
            <person name="Bertrand D."/>
            <person name="Gao S."/>
            <person name="Seet Q."/>
            <person name="Wongkham S."/>
            <person name="Teh B.T."/>
            <person name="Wongkham C."/>
            <person name="Intapan P.M."/>
            <person name="Maleewong W."/>
            <person name="Yang X."/>
            <person name="Hu M."/>
            <person name="Wang Z."/>
            <person name="Hofmann A."/>
            <person name="Sternberg P.W."/>
            <person name="Tan P."/>
            <person name="Wang J."/>
            <person name="Gasser R.B."/>
        </authorList>
    </citation>
    <scope>NUCLEOTIDE SEQUENCE [LARGE SCALE GENOMIC DNA]</scope>
</reference>
<dbReference type="CTD" id="20326207"/>
<dbReference type="AlphaFoldDB" id="A0A074Z0N3"/>
<dbReference type="RefSeq" id="XP_009177217.1">
    <property type="nucleotide sequence ID" value="XM_009178953.1"/>
</dbReference>
<name>A0A074Z0N3_OPIVI</name>
<dbReference type="Proteomes" id="UP000054324">
    <property type="component" value="Unassembled WGS sequence"/>
</dbReference>
<accession>A0A074Z0N3</accession>
<dbReference type="GeneID" id="20326207"/>
<keyword evidence="2" id="KW-1185">Reference proteome</keyword>
<proteinExistence type="predicted"/>
<protein>
    <submittedName>
        <fullName evidence="1">Uncharacterized protein</fullName>
    </submittedName>
</protein>
<dbReference type="KEGG" id="ovi:T265_12039"/>
<gene>
    <name evidence="1" type="ORF">T265_12039</name>
</gene>
<dbReference type="EMBL" id="KL597370">
    <property type="protein sequence ID" value="KER19032.1"/>
    <property type="molecule type" value="Genomic_DNA"/>
</dbReference>
<evidence type="ECO:0000313" key="1">
    <source>
        <dbReference type="EMBL" id="KER19032.1"/>
    </source>
</evidence>
<sequence length="223" mass="24852">MSNGAHFKVTGKVQLNVKNLRMGNDIPQKPATSDDDSKPSAFVIETDSLPFTHAASVVHNMHKDMHKNYRSKIIMRPIATRSPPSCSSVKCPSNLVYDRDSVLKAAKPYRDGSYSKSTVTRQRTNGDDCGLQGKGTVCNHRQQLLKLLDEVTHVPLKPHQRMEITRNYLIPKRSCSVKFTKTRSKDWTITSDNLFVGGYVYRGTPQSATSTPVNSMEGLVSQV</sequence>